<evidence type="ECO:0000313" key="1">
    <source>
        <dbReference type="EMBL" id="KAH7320139.1"/>
    </source>
</evidence>
<reference evidence="1" key="1">
    <citation type="journal article" date="2021" name="Nat. Commun.">
        <title>Genetic determinants of endophytism in the Arabidopsis root mycobiome.</title>
        <authorList>
            <person name="Mesny F."/>
            <person name="Miyauchi S."/>
            <person name="Thiergart T."/>
            <person name="Pickel B."/>
            <person name="Atanasova L."/>
            <person name="Karlsson M."/>
            <person name="Huettel B."/>
            <person name="Barry K.W."/>
            <person name="Haridas S."/>
            <person name="Chen C."/>
            <person name="Bauer D."/>
            <person name="Andreopoulos W."/>
            <person name="Pangilinan J."/>
            <person name="LaButti K."/>
            <person name="Riley R."/>
            <person name="Lipzen A."/>
            <person name="Clum A."/>
            <person name="Drula E."/>
            <person name="Henrissat B."/>
            <person name="Kohler A."/>
            <person name="Grigoriev I.V."/>
            <person name="Martin F.M."/>
            <person name="Hacquard S."/>
        </authorList>
    </citation>
    <scope>NUCLEOTIDE SEQUENCE</scope>
    <source>
        <strain evidence="1">MPI-CAGE-CH-0235</strain>
    </source>
</reference>
<dbReference type="Proteomes" id="UP000813444">
    <property type="component" value="Unassembled WGS sequence"/>
</dbReference>
<accession>A0A8K0ST35</accession>
<gene>
    <name evidence="1" type="ORF">B0I35DRAFT_430697</name>
</gene>
<evidence type="ECO:0000313" key="2">
    <source>
        <dbReference type="Proteomes" id="UP000813444"/>
    </source>
</evidence>
<keyword evidence="2" id="KW-1185">Reference proteome</keyword>
<comment type="caution">
    <text evidence="1">The sequence shown here is derived from an EMBL/GenBank/DDBJ whole genome shotgun (WGS) entry which is preliminary data.</text>
</comment>
<sequence length="62" mass="7032">MILARLAFSGTSLLVHTCHMLVGYIWLRKVDVPGSVSAYTWGKSVVWEFNSFFLFFQSTASK</sequence>
<dbReference type="AlphaFoldDB" id="A0A8K0ST35"/>
<dbReference type="EMBL" id="JAGPNK010000006">
    <property type="protein sequence ID" value="KAH7320139.1"/>
    <property type="molecule type" value="Genomic_DNA"/>
</dbReference>
<organism evidence="1 2">
    <name type="scientific">Stachybotrys elegans</name>
    <dbReference type="NCBI Taxonomy" id="80388"/>
    <lineage>
        <taxon>Eukaryota</taxon>
        <taxon>Fungi</taxon>
        <taxon>Dikarya</taxon>
        <taxon>Ascomycota</taxon>
        <taxon>Pezizomycotina</taxon>
        <taxon>Sordariomycetes</taxon>
        <taxon>Hypocreomycetidae</taxon>
        <taxon>Hypocreales</taxon>
        <taxon>Stachybotryaceae</taxon>
        <taxon>Stachybotrys</taxon>
    </lineage>
</organism>
<name>A0A8K0ST35_9HYPO</name>
<proteinExistence type="predicted"/>
<protein>
    <submittedName>
        <fullName evidence="1">Uncharacterized protein</fullName>
    </submittedName>
</protein>